<keyword evidence="3" id="KW-1185">Reference proteome</keyword>
<evidence type="ECO:0000313" key="3">
    <source>
        <dbReference type="Proteomes" id="UP000185984"/>
    </source>
</evidence>
<reference evidence="2 3" key="1">
    <citation type="submission" date="2016-11" db="EMBL/GenBank/DDBJ databases">
        <title>Draft Genome Sequences of Nine Cyanobacterial Strains from Diverse Habitats.</title>
        <authorList>
            <person name="Zhu T."/>
            <person name="Hou S."/>
            <person name="Lu X."/>
            <person name="Hess W.R."/>
        </authorList>
    </citation>
    <scope>NUCLEOTIDE SEQUENCE [LARGE SCALE GENOMIC DNA]</scope>
    <source>
        <strain evidence="2 3">5.2 s.c.1</strain>
    </source>
</reference>
<sequence>MKNHLQMLLRIAIIIVLLVAAFPQLYEMKSKAGIDIIPQVHFGTVIEKYSKGIVKCEWLYPYYCHSDRAKNV</sequence>
<dbReference type="AlphaFoldDB" id="A0A1U7HYA3"/>
<evidence type="ECO:0000313" key="2">
    <source>
        <dbReference type="EMBL" id="OKH28597.1"/>
    </source>
</evidence>
<dbReference type="EMBL" id="MRCC01000003">
    <property type="protein sequence ID" value="OKH28597.1"/>
    <property type="molecule type" value="Genomic_DNA"/>
</dbReference>
<dbReference type="OrthoDB" id="427014at2"/>
<comment type="caution">
    <text evidence="2">The sequence shown here is derived from an EMBL/GenBank/DDBJ whole genome shotgun (WGS) entry which is preliminary data.</text>
</comment>
<organism evidence="2 3">
    <name type="scientific">Chroogloeocystis siderophila 5.2 s.c.1</name>
    <dbReference type="NCBI Taxonomy" id="247279"/>
    <lineage>
        <taxon>Bacteria</taxon>
        <taxon>Bacillati</taxon>
        <taxon>Cyanobacteriota</taxon>
        <taxon>Cyanophyceae</taxon>
        <taxon>Oscillatoriophycideae</taxon>
        <taxon>Chroococcales</taxon>
        <taxon>Chroococcaceae</taxon>
        <taxon>Chroogloeocystis</taxon>
    </lineage>
</organism>
<evidence type="ECO:0000256" key="1">
    <source>
        <dbReference type="SAM" id="Phobius"/>
    </source>
</evidence>
<dbReference type="Proteomes" id="UP000185984">
    <property type="component" value="Unassembled WGS sequence"/>
</dbReference>
<protein>
    <submittedName>
        <fullName evidence="2">Uncharacterized protein</fullName>
    </submittedName>
</protein>
<proteinExistence type="predicted"/>
<gene>
    <name evidence="2" type="ORF">NIES1031_04175</name>
</gene>
<name>A0A1U7HYA3_9CHRO</name>
<keyword evidence="1" id="KW-0812">Transmembrane</keyword>
<keyword evidence="1" id="KW-0472">Membrane</keyword>
<accession>A0A1U7HYA3</accession>
<keyword evidence="1" id="KW-1133">Transmembrane helix</keyword>
<dbReference type="RefSeq" id="WP_073548394.1">
    <property type="nucleotide sequence ID" value="NZ_MRCC01000003.1"/>
</dbReference>
<feature type="transmembrane region" description="Helical" evidence="1">
    <location>
        <begin position="7"/>
        <end position="26"/>
    </location>
</feature>